<sequence>MNRRTTRGPRSLRLRSLTLTAVTAAAVLTISSCSANAADSGKDAGSKTRTVTDIAGEVEVPAKPERIVSVDFYSPAALVDLGIKPIGVVEGFNDPDPDLRPKVYHEALKKTATVGTYYELNIEAVAKQNPDMIFAETRFLRKGELKRLQGIAPVVQLDASGVGAWEDRSLMIAAAVGKADEGKQQQATFKKRADELKTKYADVLSKNEIAVFGYGQDHSTWGTYPAGHFYVPAWDAVGAKFRPFTKGEHKGEPGTVSQWLSIEQIGKLSNAEILIHAHGSQDFVSSLSKNTVWKNLPAVKKGMVFENVPAAVVSSFNWGTENLNQLDKVLAQIDAKAKS</sequence>
<evidence type="ECO:0000313" key="8">
    <source>
        <dbReference type="Proteomes" id="UP001431429"/>
    </source>
</evidence>
<evidence type="ECO:0000256" key="5">
    <source>
        <dbReference type="SAM" id="SignalP"/>
    </source>
</evidence>
<keyword evidence="4 5" id="KW-0732">Signal</keyword>
<keyword evidence="8" id="KW-1185">Reference proteome</keyword>
<dbReference type="Gene3D" id="3.40.50.1980">
    <property type="entry name" value="Nitrogenase molybdenum iron protein domain"/>
    <property type="match status" value="2"/>
</dbReference>
<protein>
    <submittedName>
        <fullName evidence="7">ABC transporter substrate-binding protein</fullName>
    </submittedName>
</protein>
<keyword evidence="3" id="KW-0813">Transport</keyword>
<dbReference type="InterPro" id="IPR051313">
    <property type="entry name" value="Bact_iron-sidero_bind"/>
</dbReference>
<dbReference type="PANTHER" id="PTHR30532:SF1">
    <property type="entry name" value="IRON(3+)-HYDROXAMATE-BINDING PROTEIN FHUD"/>
    <property type="match status" value="1"/>
</dbReference>
<dbReference type="PROSITE" id="PS50983">
    <property type="entry name" value="FE_B12_PBP"/>
    <property type="match status" value="1"/>
</dbReference>
<evidence type="ECO:0000256" key="2">
    <source>
        <dbReference type="ARBA" id="ARBA00008814"/>
    </source>
</evidence>
<comment type="caution">
    <text evidence="7">The sequence shown here is derived from an EMBL/GenBank/DDBJ whole genome shotgun (WGS) entry which is preliminary data.</text>
</comment>
<feature type="domain" description="Fe/B12 periplasmic-binding" evidence="6">
    <location>
        <begin position="66"/>
        <end position="337"/>
    </location>
</feature>
<dbReference type="SUPFAM" id="SSF53807">
    <property type="entry name" value="Helical backbone' metal receptor"/>
    <property type="match status" value="1"/>
</dbReference>
<dbReference type="PANTHER" id="PTHR30532">
    <property type="entry name" value="IRON III DICITRATE-BINDING PERIPLASMIC PROTEIN"/>
    <property type="match status" value="1"/>
</dbReference>
<feature type="signal peptide" evidence="5">
    <location>
        <begin position="1"/>
        <end position="37"/>
    </location>
</feature>
<organism evidence="7 8">
    <name type="scientific">Streptomyces albipurpureus</name>
    <dbReference type="NCBI Taxonomy" id="2897419"/>
    <lineage>
        <taxon>Bacteria</taxon>
        <taxon>Bacillati</taxon>
        <taxon>Actinomycetota</taxon>
        <taxon>Actinomycetes</taxon>
        <taxon>Kitasatosporales</taxon>
        <taxon>Streptomycetaceae</taxon>
        <taxon>Streptomyces</taxon>
    </lineage>
</organism>
<dbReference type="Proteomes" id="UP001431429">
    <property type="component" value="Unassembled WGS sequence"/>
</dbReference>
<evidence type="ECO:0000313" key="7">
    <source>
        <dbReference type="EMBL" id="MCM2393840.1"/>
    </source>
</evidence>
<dbReference type="EMBL" id="JAMQAW010000091">
    <property type="protein sequence ID" value="MCM2393840.1"/>
    <property type="molecule type" value="Genomic_DNA"/>
</dbReference>
<dbReference type="InterPro" id="IPR002491">
    <property type="entry name" value="ABC_transptr_periplasmic_BD"/>
</dbReference>
<proteinExistence type="inferred from homology"/>
<dbReference type="Pfam" id="PF01497">
    <property type="entry name" value="Peripla_BP_2"/>
    <property type="match status" value="1"/>
</dbReference>
<evidence type="ECO:0000256" key="3">
    <source>
        <dbReference type="ARBA" id="ARBA00022448"/>
    </source>
</evidence>
<evidence type="ECO:0000259" key="6">
    <source>
        <dbReference type="PROSITE" id="PS50983"/>
    </source>
</evidence>
<evidence type="ECO:0000256" key="1">
    <source>
        <dbReference type="ARBA" id="ARBA00004196"/>
    </source>
</evidence>
<dbReference type="RefSeq" id="WP_250924135.1">
    <property type="nucleotide sequence ID" value="NZ_JAMQAW010000091.1"/>
</dbReference>
<reference evidence="7" key="1">
    <citation type="submission" date="2022-06" db="EMBL/GenBank/DDBJ databases">
        <title>Genome public.</title>
        <authorList>
            <person name="Sun Q."/>
        </authorList>
    </citation>
    <scope>NUCLEOTIDE SEQUENCE</scope>
    <source>
        <strain evidence="7">CWNU-1</strain>
    </source>
</reference>
<name>A0ABT0UZE2_9ACTN</name>
<comment type="similarity">
    <text evidence="2">Belongs to the bacterial solute-binding protein 8 family.</text>
</comment>
<dbReference type="PROSITE" id="PS51257">
    <property type="entry name" value="PROKAR_LIPOPROTEIN"/>
    <property type="match status" value="1"/>
</dbReference>
<comment type="subcellular location">
    <subcellularLocation>
        <location evidence="1">Cell envelope</location>
    </subcellularLocation>
</comment>
<evidence type="ECO:0000256" key="4">
    <source>
        <dbReference type="ARBA" id="ARBA00022729"/>
    </source>
</evidence>
<gene>
    <name evidence="7" type="ORF">NBG84_37180</name>
</gene>
<accession>A0ABT0UZE2</accession>
<feature type="chain" id="PRO_5047135628" evidence="5">
    <location>
        <begin position="38"/>
        <end position="339"/>
    </location>
</feature>